<keyword evidence="3 5" id="KW-0067">ATP-binding</keyword>
<evidence type="ECO:0000256" key="2">
    <source>
        <dbReference type="ARBA" id="ARBA00022741"/>
    </source>
</evidence>
<feature type="domain" description="ABC transporter" evidence="4">
    <location>
        <begin position="21"/>
        <end position="245"/>
    </location>
</feature>
<organism evidence="5 6">
    <name type="scientific">Granulicella mallensis</name>
    <dbReference type="NCBI Taxonomy" id="940614"/>
    <lineage>
        <taxon>Bacteria</taxon>
        <taxon>Pseudomonadati</taxon>
        <taxon>Acidobacteriota</taxon>
        <taxon>Terriglobia</taxon>
        <taxon>Terriglobales</taxon>
        <taxon>Acidobacteriaceae</taxon>
        <taxon>Granulicella</taxon>
    </lineage>
</organism>
<evidence type="ECO:0000256" key="1">
    <source>
        <dbReference type="ARBA" id="ARBA00022448"/>
    </source>
</evidence>
<dbReference type="PROSITE" id="PS00211">
    <property type="entry name" value="ABC_TRANSPORTER_1"/>
    <property type="match status" value="1"/>
</dbReference>
<keyword evidence="1" id="KW-0813">Transport</keyword>
<evidence type="ECO:0000313" key="6">
    <source>
        <dbReference type="Proteomes" id="UP000584867"/>
    </source>
</evidence>
<dbReference type="InterPro" id="IPR017871">
    <property type="entry name" value="ABC_transporter-like_CS"/>
</dbReference>
<dbReference type="InterPro" id="IPR003593">
    <property type="entry name" value="AAA+_ATPase"/>
</dbReference>
<dbReference type="SMART" id="SM00382">
    <property type="entry name" value="AAA"/>
    <property type="match status" value="1"/>
</dbReference>
<dbReference type="Pfam" id="PF00005">
    <property type="entry name" value="ABC_tran"/>
    <property type="match status" value="1"/>
</dbReference>
<evidence type="ECO:0000313" key="5">
    <source>
        <dbReference type="EMBL" id="MBB5065406.1"/>
    </source>
</evidence>
<reference evidence="5 6" key="1">
    <citation type="submission" date="2020-08" db="EMBL/GenBank/DDBJ databases">
        <title>Genomic Encyclopedia of Type Strains, Phase IV (KMG-V): Genome sequencing to study the core and pangenomes of soil and plant-associated prokaryotes.</title>
        <authorList>
            <person name="Whitman W."/>
        </authorList>
    </citation>
    <scope>NUCLEOTIDE SEQUENCE [LARGE SCALE GENOMIC DNA]</scope>
    <source>
        <strain evidence="5 6">X5P3</strain>
    </source>
</reference>
<dbReference type="RefSeq" id="WP_184258060.1">
    <property type="nucleotide sequence ID" value="NZ_JACHIO010000016.1"/>
</dbReference>
<dbReference type="PROSITE" id="PS50893">
    <property type="entry name" value="ABC_TRANSPORTER_2"/>
    <property type="match status" value="1"/>
</dbReference>
<dbReference type="InterPro" id="IPR003439">
    <property type="entry name" value="ABC_transporter-like_ATP-bd"/>
</dbReference>
<dbReference type="SUPFAM" id="SSF52540">
    <property type="entry name" value="P-loop containing nucleoside triphosphate hydrolases"/>
    <property type="match status" value="1"/>
</dbReference>
<name>A0A7W7ZSQ3_9BACT</name>
<accession>A0A7W7ZSQ3</accession>
<protein>
    <submittedName>
        <fullName evidence="5">ABC-2 type transport system ATP-binding protein</fullName>
    </submittedName>
</protein>
<comment type="caution">
    <text evidence="5">The sequence shown here is derived from an EMBL/GenBank/DDBJ whole genome shotgun (WGS) entry which is preliminary data.</text>
</comment>
<dbReference type="CDD" id="cd03230">
    <property type="entry name" value="ABC_DR_subfamily_A"/>
    <property type="match status" value="1"/>
</dbReference>
<evidence type="ECO:0000259" key="4">
    <source>
        <dbReference type="PROSITE" id="PS50893"/>
    </source>
</evidence>
<evidence type="ECO:0000256" key="3">
    <source>
        <dbReference type="ARBA" id="ARBA00022840"/>
    </source>
</evidence>
<gene>
    <name evidence="5" type="ORF">HDF15_003774</name>
</gene>
<sequence length="325" mass="34561">MNVMAASPETRQATNSQDTVASLGNITKRYSNGVVALDGLSLSLRRGEIVALLGPNGAGKSTAVKLMMGLSTPTAGDVRIFGADPRNAAARIRTGVMLQVGRAPEMLRVREHLAIFRGYYPNPMPYAEIVKAAGLEGIEARMFGQLSGGQKQRVLFSMALAGDPDLIFLDEPTVGLDIEARRGMWAQIRELAARGKTVLLTTHYLEEADALAHRIVVINKGRVVCEGTPAEVKSMGAGLSSPNDTSPGVNGVKIIRCVTTLTSEHLLAMPGVSAVEPHGTLTLITSTQPESTLREMLALDLQLHSLEVQSPALEDAFLALTADPS</sequence>
<dbReference type="GO" id="GO:0005524">
    <property type="term" value="F:ATP binding"/>
    <property type="evidence" value="ECO:0007669"/>
    <property type="project" value="UniProtKB-KW"/>
</dbReference>
<dbReference type="Proteomes" id="UP000584867">
    <property type="component" value="Unassembled WGS sequence"/>
</dbReference>
<dbReference type="GO" id="GO:0016887">
    <property type="term" value="F:ATP hydrolysis activity"/>
    <property type="evidence" value="ECO:0007669"/>
    <property type="project" value="InterPro"/>
</dbReference>
<dbReference type="InterPro" id="IPR027417">
    <property type="entry name" value="P-loop_NTPase"/>
</dbReference>
<dbReference type="EMBL" id="JACHIO010000016">
    <property type="protein sequence ID" value="MBB5065406.1"/>
    <property type="molecule type" value="Genomic_DNA"/>
</dbReference>
<proteinExistence type="predicted"/>
<dbReference type="AlphaFoldDB" id="A0A7W7ZSQ3"/>
<dbReference type="PANTHER" id="PTHR42711:SF17">
    <property type="entry name" value="ABC TRANSPORTER ATP-BINDING PROTEIN"/>
    <property type="match status" value="1"/>
</dbReference>
<keyword evidence="2" id="KW-0547">Nucleotide-binding</keyword>
<dbReference type="Gene3D" id="3.40.50.300">
    <property type="entry name" value="P-loop containing nucleotide triphosphate hydrolases"/>
    <property type="match status" value="1"/>
</dbReference>
<dbReference type="InterPro" id="IPR050763">
    <property type="entry name" value="ABC_transporter_ATP-binding"/>
</dbReference>
<dbReference type="PANTHER" id="PTHR42711">
    <property type="entry name" value="ABC TRANSPORTER ATP-BINDING PROTEIN"/>
    <property type="match status" value="1"/>
</dbReference>